<sequence>MKRAIGSGGKEEKQGYCGERTKKRGSREEEAGERGSVAPRTRIAPEVRYAILGSLKEYAQKVKEKRGDFGEENPFGRSVDDFDGMMFKKFLLLKPKEFQ</sequence>
<dbReference type="Proteomes" id="UP001630127">
    <property type="component" value="Unassembled WGS sequence"/>
</dbReference>
<feature type="region of interest" description="Disordered" evidence="1">
    <location>
        <begin position="1"/>
        <end position="40"/>
    </location>
</feature>
<proteinExistence type="predicted"/>
<evidence type="ECO:0000256" key="1">
    <source>
        <dbReference type="SAM" id="MobiDB-lite"/>
    </source>
</evidence>
<comment type="caution">
    <text evidence="2">The sequence shown here is derived from an EMBL/GenBank/DDBJ whole genome shotgun (WGS) entry which is preliminary data.</text>
</comment>
<reference evidence="2 3" key="1">
    <citation type="submission" date="2024-11" db="EMBL/GenBank/DDBJ databases">
        <title>A near-complete genome assembly of Cinchona calisaya.</title>
        <authorList>
            <person name="Lian D.C."/>
            <person name="Zhao X.W."/>
            <person name="Wei L."/>
        </authorList>
    </citation>
    <scope>NUCLEOTIDE SEQUENCE [LARGE SCALE GENOMIC DNA]</scope>
    <source>
        <tissue evidence="2">Nenye</tissue>
    </source>
</reference>
<evidence type="ECO:0000313" key="2">
    <source>
        <dbReference type="EMBL" id="KAL3502834.1"/>
    </source>
</evidence>
<evidence type="ECO:0000313" key="3">
    <source>
        <dbReference type="Proteomes" id="UP001630127"/>
    </source>
</evidence>
<dbReference type="AlphaFoldDB" id="A0ABD2YA07"/>
<keyword evidence="3" id="KW-1185">Reference proteome</keyword>
<accession>A0ABD2YA07</accession>
<name>A0ABD2YA07_9GENT</name>
<protein>
    <submittedName>
        <fullName evidence="2">Uncharacterized protein</fullName>
    </submittedName>
</protein>
<dbReference type="EMBL" id="JBJUIK010000015">
    <property type="protein sequence ID" value="KAL3502834.1"/>
    <property type="molecule type" value="Genomic_DNA"/>
</dbReference>
<organism evidence="2 3">
    <name type="scientific">Cinchona calisaya</name>
    <dbReference type="NCBI Taxonomy" id="153742"/>
    <lineage>
        <taxon>Eukaryota</taxon>
        <taxon>Viridiplantae</taxon>
        <taxon>Streptophyta</taxon>
        <taxon>Embryophyta</taxon>
        <taxon>Tracheophyta</taxon>
        <taxon>Spermatophyta</taxon>
        <taxon>Magnoliopsida</taxon>
        <taxon>eudicotyledons</taxon>
        <taxon>Gunneridae</taxon>
        <taxon>Pentapetalae</taxon>
        <taxon>asterids</taxon>
        <taxon>lamiids</taxon>
        <taxon>Gentianales</taxon>
        <taxon>Rubiaceae</taxon>
        <taxon>Cinchonoideae</taxon>
        <taxon>Cinchoneae</taxon>
        <taxon>Cinchona</taxon>
    </lineage>
</organism>
<gene>
    <name evidence="2" type="ORF">ACH5RR_037283</name>
</gene>